<dbReference type="InterPro" id="IPR001650">
    <property type="entry name" value="Helicase_C-like"/>
</dbReference>
<dbReference type="Gene3D" id="1.10.1520.10">
    <property type="entry name" value="Ribonuclease III domain"/>
    <property type="match status" value="2"/>
</dbReference>
<evidence type="ECO:0000256" key="14">
    <source>
        <dbReference type="ARBA" id="ARBA00023118"/>
    </source>
</evidence>
<dbReference type="InterPro" id="IPR036389">
    <property type="entry name" value="RNase_III_sf"/>
</dbReference>
<feature type="domain" description="Helicase ATP-binding" evidence="21">
    <location>
        <begin position="131"/>
        <end position="297"/>
    </location>
</feature>
<dbReference type="CDD" id="cd18802">
    <property type="entry name" value="SF2_C_dicer"/>
    <property type="match status" value="1"/>
</dbReference>
<evidence type="ECO:0000256" key="3">
    <source>
        <dbReference type="ARBA" id="ARBA00020797"/>
    </source>
</evidence>
<dbReference type="Gene3D" id="3.30.160.380">
    <property type="entry name" value="Dicer dimerisation domain"/>
    <property type="match status" value="1"/>
</dbReference>
<evidence type="ECO:0000256" key="12">
    <source>
        <dbReference type="ARBA" id="ARBA00022842"/>
    </source>
</evidence>
<dbReference type="InterPro" id="IPR005034">
    <property type="entry name" value="Dicer_dimerisation"/>
</dbReference>
<comment type="caution">
    <text evidence="24">The sequence shown here is derived from an EMBL/GenBank/DDBJ whole genome shotgun (WGS) entry which is preliminary data.</text>
</comment>
<comment type="cofactor">
    <cofactor evidence="1">
        <name>Mn(2+)</name>
        <dbReference type="ChEBI" id="CHEBI:29035"/>
    </cofactor>
</comment>
<feature type="compositionally biased region" description="Acidic residues" evidence="18">
    <location>
        <begin position="46"/>
        <end position="57"/>
    </location>
</feature>
<dbReference type="InterPro" id="IPR056755">
    <property type="entry name" value="DSRM_2"/>
</dbReference>
<keyword evidence="12" id="KW-0460">Magnesium</keyword>
<dbReference type="InterPro" id="IPR003100">
    <property type="entry name" value="PAZ_dom"/>
</dbReference>
<dbReference type="Pfam" id="PF00271">
    <property type="entry name" value="Helicase_C"/>
    <property type="match status" value="1"/>
</dbReference>
<comment type="similarity">
    <text evidence="16 17">Belongs to the helicase family. Dicer subfamily.</text>
</comment>
<keyword evidence="11" id="KW-0067">ATP-binding</keyword>
<evidence type="ECO:0000256" key="4">
    <source>
        <dbReference type="ARBA" id="ARBA00022721"/>
    </source>
</evidence>
<dbReference type="InterPro" id="IPR038248">
    <property type="entry name" value="Dicer_dimer_sf"/>
</dbReference>
<accession>A0ABR3RMP4</accession>
<evidence type="ECO:0000256" key="8">
    <source>
        <dbReference type="ARBA" id="ARBA00022801"/>
    </source>
</evidence>
<dbReference type="Proteomes" id="UP001521222">
    <property type="component" value="Unassembled WGS sequence"/>
</dbReference>
<evidence type="ECO:0000256" key="7">
    <source>
        <dbReference type="ARBA" id="ARBA00022741"/>
    </source>
</evidence>
<dbReference type="PANTHER" id="PTHR14950">
    <property type="entry name" value="DICER-RELATED"/>
    <property type="match status" value="1"/>
</dbReference>
<keyword evidence="6" id="KW-0677">Repeat</keyword>
<dbReference type="InterPro" id="IPR006935">
    <property type="entry name" value="Helicase/UvrB_N"/>
</dbReference>
<dbReference type="SUPFAM" id="SSF52540">
    <property type="entry name" value="P-loop containing nucleoside triphosphate hydrolases"/>
    <property type="match status" value="1"/>
</dbReference>
<feature type="domain" description="PAZ" evidence="20">
    <location>
        <begin position="897"/>
        <end position="1036"/>
    </location>
</feature>
<dbReference type="InterPro" id="IPR000999">
    <property type="entry name" value="RNase_III_dom"/>
</dbReference>
<name>A0ABR3RMP4_9PLEO</name>
<keyword evidence="8" id="KW-0378">Hydrolase</keyword>
<dbReference type="PROSITE" id="PS50142">
    <property type="entry name" value="RNASE_3_2"/>
    <property type="match status" value="2"/>
</dbReference>
<evidence type="ECO:0000256" key="18">
    <source>
        <dbReference type="SAM" id="MobiDB-lite"/>
    </source>
</evidence>
<sequence>MGWANINEEEDLNYYSCNDMSVSNDDDNKRQQPNLDVHEAQKQSMGDEDISDVEDDDARAHGPKTTSERRRAQNDILKAFAANISAHVTEQEVNEAASKGADEEQLSIRDILAKQETTVRITNPRDYQTELFQRAKSGNTIAVLDTGSGKTHIATLLLKHVLDEELENRAKGGMHKTAFFLVDSVNLVFQQANVLECGLDQGVEPVCGAMGASLWSKSTWNAYFAKNMVIVCTAEVLSQCLMHSFISMAQINLLIFDEAHHAKDNHPYARIMKDYYQHETDLSKRPRLFGMTASPVDVGGLRPGVVVEAAANLEKMLCSKIVTVSEDTLTANNISRPTEHVAVYDRLLIGTSTPFHNQVWVQYRNVHSFHKFFVTSMRLASELGSWAADMYWSFAFADEQARKFQQREEFQYNKLNGARVNVEELDAKIQCLKDAAAFVQGHDFGKPNLNSSDLSSKVLKLHEWLSMYYERSDEPRCIVFVEQRQTARLLKLIFDHTGGPNIHCDVLVGVNSRAGEHNVSLRNQILTVSKFRRGELNCIFATSVAEEGLDIPQCNLVVRFDLYRTMISYVQSRGRARHRNSRYLHMLENGNNDHRERLLQVRLDETVMRNFCKGFSRDRLLDDLGDDPGDSLAFEEKLYPSYVDPESGAKLTYRSSLAVLNHFVATLPTSNHETHLQPTYIISAEVNDNSLDAQRTGFRCEVILPEGSPVISATGKVESRKTIARCSAAFHMCLELLKKGQLNNYLLPTTLRSLPAMRNALLAVSGRKKGKYPMLIKPKFWKQDRGCVPDQLHLTIVNVDSGLDRPHQPLGLLTRHALPQLPSFPIYLADGRASNVVSRSFDKHFPLTRDILEVITKFTLRIYEDIYNKTYEHDVQKMSYWVVPILSGVFVSSPQPTSLEDVVDMPQMRRVYEQPTCQWTQDTLNQGLLNRYIVDPMNGGRRFYSNRIAHHLKPQDPVPAHIPRQNQKFMDSILDYSDSKWLRSRDIKRWHQDQPVLEVEKIPFRRNHLARVEDKEQEALSSLKTVICPEPMQFSNIATPFVVMCYILPAIIHRFESYLIALEACDHVDLNISPALALEALTKDSDNSDEHGEEKINFRSGMGPNYERLEFLGDCFLKMATSISTFVLQPDENEFEFHVRRMLMLCNANLMDTAVGKKKFTFVCNEERGLQLYKYIRTEAFSRRTWYPEGMKLLRGKGVGKSEDDWLKLTHNLGDKSIADVCEAFIGATFMQHHRHDGPWSPSDWDETVKAVKLFANSPDHPQSRWSDYYSAYVKPQYQIAEATAAQLDLTRKIEAKHPYKFRYPRLLRSAFVHPSQPFMWEQIPNYQRLEFLGDSLLDMAFIMHLFMTYPDKDPQWLTEHKTPMVSNKFLGAVCVKLGWHTHIRQNTAILSSQIRDYVNEVQEAEREANGVVDYWVSVSEPPKCLADVIEAYVAAIFVDSEFDFNVVKDFFERHLKPFFEDMTLLAYENFASNHPTTRLSRLLSVNLGCSDWRMGALETETCIPGKGKAVAAMIMIHNKVVFHSLGQSGRYARVRASQAALEKLDGLPPYEFRSKYGCDCVDEGEGEGMITEEKERVMREKIGLSI</sequence>
<dbReference type="Pfam" id="PF24995">
    <property type="entry name" value="DSRM_2"/>
    <property type="match status" value="1"/>
</dbReference>
<keyword evidence="13 17" id="KW-0694">RNA-binding</keyword>
<keyword evidence="5" id="KW-0479">Metal-binding</keyword>
<dbReference type="SMART" id="SM00487">
    <property type="entry name" value="DEXDc"/>
    <property type="match status" value="1"/>
</dbReference>
<dbReference type="PROSITE" id="PS50821">
    <property type="entry name" value="PAZ"/>
    <property type="match status" value="1"/>
</dbReference>
<dbReference type="SMART" id="SM00535">
    <property type="entry name" value="RIBOc"/>
    <property type="match status" value="2"/>
</dbReference>
<evidence type="ECO:0000259" key="23">
    <source>
        <dbReference type="PROSITE" id="PS51327"/>
    </source>
</evidence>
<feature type="domain" description="Helicase C-terminal" evidence="22">
    <location>
        <begin position="453"/>
        <end position="625"/>
    </location>
</feature>
<dbReference type="SUPFAM" id="SSF69065">
    <property type="entry name" value="RNase III domain-like"/>
    <property type="match status" value="2"/>
</dbReference>
<proteinExistence type="inferred from homology"/>
<comment type="cofactor">
    <cofactor evidence="2">
        <name>Mg(2+)</name>
        <dbReference type="ChEBI" id="CHEBI:18420"/>
    </cofactor>
</comment>
<keyword evidence="4" id="KW-0930">Antiviral protein</keyword>
<evidence type="ECO:0000256" key="1">
    <source>
        <dbReference type="ARBA" id="ARBA00001936"/>
    </source>
</evidence>
<keyword evidence="9" id="KW-0347">Helicase</keyword>
<evidence type="ECO:0000313" key="25">
    <source>
        <dbReference type="Proteomes" id="UP001521222"/>
    </source>
</evidence>
<dbReference type="PANTHER" id="PTHR14950:SF62">
    <property type="entry name" value="DICER-LIKE PROTEIN 1"/>
    <property type="match status" value="1"/>
</dbReference>
<evidence type="ECO:0000256" key="6">
    <source>
        <dbReference type="ARBA" id="ARBA00022737"/>
    </source>
</evidence>
<evidence type="ECO:0000256" key="10">
    <source>
        <dbReference type="ARBA" id="ARBA00022833"/>
    </source>
</evidence>
<evidence type="ECO:0000256" key="16">
    <source>
        <dbReference type="ARBA" id="ARBA00035116"/>
    </source>
</evidence>
<dbReference type="PROSITE" id="PS51194">
    <property type="entry name" value="HELICASE_CTER"/>
    <property type="match status" value="1"/>
</dbReference>
<evidence type="ECO:0000256" key="17">
    <source>
        <dbReference type="PROSITE-ProRule" id="PRU00657"/>
    </source>
</evidence>
<dbReference type="CDD" id="cd00593">
    <property type="entry name" value="RIBOc"/>
    <property type="match status" value="2"/>
</dbReference>
<dbReference type="CDD" id="cd18034">
    <property type="entry name" value="DEXHc_dicer"/>
    <property type="match status" value="1"/>
</dbReference>
<feature type="domain" description="Dicer dsRNA-binding fold" evidence="23">
    <location>
        <begin position="656"/>
        <end position="756"/>
    </location>
</feature>
<evidence type="ECO:0000259" key="20">
    <source>
        <dbReference type="PROSITE" id="PS50821"/>
    </source>
</evidence>
<evidence type="ECO:0000256" key="5">
    <source>
        <dbReference type="ARBA" id="ARBA00022723"/>
    </source>
</evidence>
<gene>
    <name evidence="24" type="primary">dcl1</name>
    <name evidence="24" type="ORF">SLS59_003507</name>
</gene>
<keyword evidence="14" id="KW-0051">Antiviral defense</keyword>
<dbReference type="EMBL" id="JAKIXB020000009">
    <property type="protein sequence ID" value="KAL1605704.1"/>
    <property type="molecule type" value="Genomic_DNA"/>
</dbReference>
<evidence type="ECO:0000259" key="19">
    <source>
        <dbReference type="PROSITE" id="PS50142"/>
    </source>
</evidence>
<evidence type="ECO:0000256" key="15">
    <source>
        <dbReference type="ARBA" id="ARBA00023211"/>
    </source>
</evidence>
<evidence type="ECO:0000256" key="2">
    <source>
        <dbReference type="ARBA" id="ARBA00001946"/>
    </source>
</evidence>
<evidence type="ECO:0000259" key="22">
    <source>
        <dbReference type="PROSITE" id="PS51194"/>
    </source>
</evidence>
<reference evidence="24 25" key="1">
    <citation type="submission" date="2024-02" db="EMBL/GenBank/DDBJ databases">
        <title>De novo assembly and annotation of 12 fungi associated with fruit tree decline syndrome in Ontario, Canada.</title>
        <authorList>
            <person name="Sulman M."/>
            <person name="Ellouze W."/>
            <person name="Ilyukhin E."/>
        </authorList>
    </citation>
    <scope>NUCLEOTIDE SEQUENCE [LARGE SCALE GENOMIC DNA]</scope>
    <source>
        <strain evidence="24 25">M97-236</strain>
    </source>
</reference>
<dbReference type="PROSITE" id="PS51192">
    <property type="entry name" value="HELICASE_ATP_BIND_1"/>
    <property type="match status" value="1"/>
</dbReference>
<organism evidence="24 25">
    <name type="scientific">Nothophoma quercina</name>
    <dbReference type="NCBI Taxonomy" id="749835"/>
    <lineage>
        <taxon>Eukaryota</taxon>
        <taxon>Fungi</taxon>
        <taxon>Dikarya</taxon>
        <taxon>Ascomycota</taxon>
        <taxon>Pezizomycotina</taxon>
        <taxon>Dothideomycetes</taxon>
        <taxon>Pleosporomycetidae</taxon>
        <taxon>Pleosporales</taxon>
        <taxon>Pleosporineae</taxon>
        <taxon>Didymellaceae</taxon>
        <taxon>Nothophoma</taxon>
    </lineage>
</organism>
<evidence type="ECO:0000256" key="11">
    <source>
        <dbReference type="ARBA" id="ARBA00022840"/>
    </source>
</evidence>
<feature type="domain" description="RNase III" evidence="19">
    <location>
        <begin position="1291"/>
        <end position="1442"/>
    </location>
</feature>
<dbReference type="Gene3D" id="3.40.50.300">
    <property type="entry name" value="P-loop containing nucleotide triphosphate hydrolases"/>
    <property type="match status" value="2"/>
</dbReference>
<protein>
    <recommendedName>
        <fullName evidence="3">Dicer-like protein 1</fullName>
    </recommendedName>
</protein>
<dbReference type="PROSITE" id="PS51327">
    <property type="entry name" value="DICER_DSRBF"/>
    <property type="match status" value="1"/>
</dbReference>
<dbReference type="Pfam" id="PF03368">
    <property type="entry name" value="Dicer_dimer"/>
    <property type="match status" value="1"/>
</dbReference>
<evidence type="ECO:0000256" key="9">
    <source>
        <dbReference type="ARBA" id="ARBA00022806"/>
    </source>
</evidence>
<keyword evidence="7" id="KW-0547">Nucleotide-binding</keyword>
<evidence type="ECO:0000256" key="13">
    <source>
        <dbReference type="ARBA" id="ARBA00022884"/>
    </source>
</evidence>
<dbReference type="InterPro" id="IPR027417">
    <property type="entry name" value="P-loop_NTPase"/>
</dbReference>
<dbReference type="InterPro" id="IPR014001">
    <property type="entry name" value="Helicase_ATP-bd"/>
</dbReference>
<feature type="domain" description="RNase III" evidence="19">
    <location>
        <begin position="1059"/>
        <end position="1234"/>
    </location>
</feature>
<dbReference type="PROSITE" id="PS00517">
    <property type="entry name" value="RNASE_3_1"/>
    <property type="match status" value="1"/>
</dbReference>
<evidence type="ECO:0000259" key="21">
    <source>
        <dbReference type="PROSITE" id="PS51192"/>
    </source>
</evidence>
<feature type="compositionally biased region" description="Basic and acidic residues" evidence="18">
    <location>
        <begin position="26"/>
        <end position="41"/>
    </location>
</feature>
<dbReference type="Pfam" id="PF04851">
    <property type="entry name" value="ResIII"/>
    <property type="match status" value="1"/>
</dbReference>
<feature type="region of interest" description="Disordered" evidence="18">
    <location>
        <begin position="17"/>
        <end position="71"/>
    </location>
</feature>
<dbReference type="Pfam" id="PF00636">
    <property type="entry name" value="Ribonuclease_3"/>
    <property type="match status" value="2"/>
</dbReference>
<keyword evidence="10" id="KW-0862">Zinc</keyword>
<keyword evidence="25" id="KW-1185">Reference proteome</keyword>
<keyword evidence="15" id="KW-0464">Manganese</keyword>
<evidence type="ECO:0000313" key="24">
    <source>
        <dbReference type="EMBL" id="KAL1605704.1"/>
    </source>
</evidence>
<dbReference type="SMART" id="SM00490">
    <property type="entry name" value="HELICc"/>
    <property type="match status" value="1"/>
</dbReference>